<evidence type="ECO:0000313" key="1">
    <source>
        <dbReference type="EMBL" id="VYU29369.1"/>
    </source>
</evidence>
<dbReference type="EMBL" id="CACRTX010000009">
    <property type="protein sequence ID" value="VYU29369.1"/>
    <property type="molecule type" value="Genomic_DNA"/>
</dbReference>
<gene>
    <name evidence="1" type="ORF">ECLFYP2_02966</name>
</gene>
<organism evidence="1">
    <name type="scientific">Enterococcus casseliflavus</name>
    <name type="common">Enterococcus flavescens</name>
    <dbReference type="NCBI Taxonomy" id="37734"/>
    <lineage>
        <taxon>Bacteria</taxon>
        <taxon>Bacillati</taxon>
        <taxon>Bacillota</taxon>
        <taxon>Bacilli</taxon>
        <taxon>Lactobacillales</taxon>
        <taxon>Enterococcaceae</taxon>
        <taxon>Enterococcus</taxon>
    </lineage>
</organism>
<reference evidence="1" key="1">
    <citation type="submission" date="2019-11" db="EMBL/GenBank/DDBJ databases">
        <authorList>
            <person name="Feng L."/>
        </authorList>
    </citation>
    <scope>NUCLEOTIDE SEQUENCE</scope>
    <source>
        <strain evidence="1">ECasseliflavusLFYP2</strain>
    </source>
</reference>
<proteinExistence type="predicted"/>
<sequence length="79" mass="8638">MENILGIENLVTDAFNVDFALKGFKAFFDNQMSMRESITPEDLNMANALLVSILELSGRHAADAEGYAINLEQGGSNNE</sequence>
<dbReference type="AlphaFoldDB" id="A0A6N3DQI4"/>
<dbReference type="RefSeq" id="WP_195495305.1">
    <property type="nucleotide sequence ID" value="NZ_CACRTX010000009.1"/>
</dbReference>
<protein>
    <submittedName>
        <fullName evidence="1">Uncharacterized protein</fullName>
    </submittedName>
</protein>
<accession>A0A6N3DQI4</accession>
<name>A0A6N3DQI4_ENTCA</name>